<dbReference type="Proteomes" id="UP000288943">
    <property type="component" value="Chromosome"/>
</dbReference>
<evidence type="ECO:0000313" key="2">
    <source>
        <dbReference type="EMBL" id="QAV17446.1"/>
    </source>
</evidence>
<dbReference type="EMBL" id="CP026520">
    <property type="protein sequence ID" value="QAV17446.1"/>
    <property type="molecule type" value="Genomic_DNA"/>
</dbReference>
<proteinExistence type="predicted"/>
<evidence type="ECO:0000313" key="3">
    <source>
        <dbReference type="Proteomes" id="UP000288943"/>
    </source>
</evidence>
<sequence length="97" mass="11185">MSEFDFLYDHTEDTSTRFVCFVGSSLHRFDLAVTNTNRFYGKKMITDLQSGKTAIIGPDDLNEEGYLEHVYKISEEEAEELRSFLFQIVGTVNFTDI</sequence>
<dbReference type="InterPro" id="IPR021415">
    <property type="entry name" value="SAV0927-like"/>
</dbReference>
<dbReference type="GeneID" id="95374590"/>
<organism evidence="2 3">
    <name type="scientific">Paenibacillus chitinolyticus</name>
    <dbReference type="NCBI Taxonomy" id="79263"/>
    <lineage>
        <taxon>Bacteria</taxon>
        <taxon>Bacillati</taxon>
        <taxon>Bacillota</taxon>
        <taxon>Bacilli</taxon>
        <taxon>Bacillales</taxon>
        <taxon>Paenibacillaceae</taxon>
        <taxon>Paenibacillus</taxon>
    </lineage>
</organism>
<dbReference type="Proteomes" id="UP001527202">
    <property type="component" value="Unassembled WGS sequence"/>
</dbReference>
<keyword evidence="4" id="KW-1185">Reference proteome</keyword>
<dbReference type="AlphaFoldDB" id="A0A410WSJ8"/>
<dbReference type="KEGG" id="pchi:PC41400_07125"/>
<evidence type="ECO:0000313" key="4">
    <source>
        <dbReference type="Proteomes" id="UP001527202"/>
    </source>
</evidence>
<name>A0A410WSJ8_9BACL</name>
<accession>A0A410WSJ8</accession>
<dbReference type="Pfam" id="PF11256">
    <property type="entry name" value="SAV0927-like"/>
    <property type="match status" value="1"/>
</dbReference>
<reference evidence="2 3" key="1">
    <citation type="submission" date="2018-01" db="EMBL/GenBank/DDBJ databases">
        <title>The whole genome sequencing and assembly of Paenibacillus chitinolyticus KCCM 41400 strain.</title>
        <authorList>
            <person name="Kim J.-Y."/>
            <person name="Park M.-K."/>
            <person name="Lee Y.-J."/>
            <person name="Yi H."/>
            <person name="Bahn Y.-S."/>
            <person name="Kim J.F."/>
            <person name="Lee D.-W."/>
        </authorList>
    </citation>
    <scope>NUCLEOTIDE SEQUENCE [LARGE SCALE GENOMIC DNA]</scope>
    <source>
        <strain evidence="2 3">KCCM 41400</strain>
    </source>
</reference>
<gene>
    <name evidence="1" type="ORF">M5X16_07885</name>
    <name evidence="2" type="ORF">PC41400_07125</name>
</gene>
<reference evidence="1 4" key="2">
    <citation type="submission" date="2022-05" db="EMBL/GenBank/DDBJ databases">
        <title>Genome Sequencing of Bee-Associated Microbes.</title>
        <authorList>
            <person name="Dunlap C."/>
        </authorList>
    </citation>
    <scope>NUCLEOTIDE SEQUENCE [LARGE SCALE GENOMIC DNA]</scope>
    <source>
        <strain evidence="1 4">NRRL B-23120</strain>
    </source>
</reference>
<protein>
    <submittedName>
        <fullName evidence="2">DUF3055 domain-containing protein</fullName>
    </submittedName>
</protein>
<dbReference type="OrthoDB" id="2381902at2"/>
<dbReference type="EMBL" id="JAMDMJ010000008">
    <property type="protein sequence ID" value="MCY9595689.1"/>
    <property type="molecule type" value="Genomic_DNA"/>
</dbReference>
<dbReference type="RefSeq" id="WP_042229373.1">
    <property type="nucleotide sequence ID" value="NZ_BQWH01000004.1"/>
</dbReference>
<evidence type="ECO:0000313" key="1">
    <source>
        <dbReference type="EMBL" id="MCY9595689.1"/>
    </source>
</evidence>